<dbReference type="OrthoDB" id="10009520at2759"/>
<evidence type="ECO:0000256" key="1">
    <source>
        <dbReference type="SAM" id="Phobius"/>
    </source>
</evidence>
<keyword evidence="3" id="KW-1185">Reference proteome</keyword>
<evidence type="ECO:0000313" key="3">
    <source>
        <dbReference type="Proteomes" id="UP000597762"/>
    </source>
</evidence>
<keyword evidence="2" id="KW-0012">Acyltransferase</keyword>
<keyword evidence="2" id="KW-0808">Transferase</keyword>
<organism evidence="2 3">
    <name type="scientific">Acanthosepion pharaonis</name>
    <name type="common">Pharaoh cuttlefish</name>
    <name type="synonym">Sepia pharaonis</name>
    <dbReference type="NCBI Taxonomy" id="158019"/>
    <lineage>
        <taxon>Eukaryota</taxon>
        <taxon>Metazoa</taxon>
        <taxon>Spiralia</taxon>
        <taxon>Lophotrochozoa</taxon>
        <taxon>Mollusca</taxon>
        <taxon>Cephalopoda</taxon>
        <taxon>Coleoidea</taxon>
        <taxon>Decapodiformes</taxon>
        <taxon>Sepiida</taxon>
        <taxon>Sepiina</taxon>
        <taxon>Sepiidae</taxon>
        <taxon>Acanthosepion</taxon>
    </lineage>
</organism>
<dbReference type="EC" id="2.3.2.31" evidence="2"/>
<evidence type="ECO:0000313" key="2">
    <source>
        <dbReference type="EMBL" id="CAE1176705.1"/>
    </source>
</evidence>
<dbReference type="GO" id="GO:0061630">
    <property type="term" value="F:ubiquitin protein ligase activity"/>
    <property type="evidence" value="ECO:0007669"/>
    <property type="project" value="UniProtKB-EC"/>
</dbReference>
<feature type="transmembrane region" description="Helical" evidence="1">
    <location>
        <begin position="62"/>
        <end position="91"/>
    </location>
</feature>
<proteinExistence type="predicted"/>
<name>A0A812BEQ7_ACAPH</name>
<reference evidence="2" key="1">
    <citation type="submission" date="2021-01" db="EMBL/GenBank/DDBJ databases">
        <authorList>
            <person name="Li R."/>
            <person name="Bekaert M."/>
        </authorList>
    </citation>
    <scope>NUCLEOTIDE SEQUENCE</scope>
    <source>
        <strain evidence="2">Farmed</strain>
    </source>
</reference>
<keyword evidence="1" id="KW-0472">Membrane</keyword>
<comment type="caution">
    <text evidence="2">The sequence shown here is derived from an EMBL/GenBank/DDBJ whole genome shotgun (WGS) entry which is preliminary data.</text>
</comment>
<keyword evidence="1" id="KW-0812">Transmembrane</keyword>
<accession>A0A812BEQ7</accession>
<dbReference type="AlphaFoldDB" id="A0A812BEQ7"/>
<gene>
    <name evidence="2" type="ORF">SPHA_14275</name>
</gene>
<dbReference type="Proteomes" id="UP000597762">
    <property type="component" value="Unassembled WGS sequence"/>
</dbReference>
<keyword evidence="1" id="KW-1133">Transmembrane helix</keyword>
<dbReference type="EMBL" id="CAHIKZ030000488">
    <property type="protein sequence ID" value="CAE1176705.1"/>
    <property type="molecule type" value="Genomic_DNA"/>
</dbReference>
<sequence>MNCVKCGTSFCYRCGEAFRSWKAFGDHSSKLSVFGCKYAFLPQKPFCRKLIRGSIFSTRVCAAVFVGTLAIGVGSAAVCVSAAALPFYGAIRLCQKLKRKRRSSIPESVSPTTSPTNCYLIRKIPNISEETEQKGKYLKHPAALINGFLYLKFPPFSPIPLSPLLPSFPPPPLSLPHPIPPPLSPHPSFPSLPIPLPPLSPSLPPLSLSPHPSLLFPSHYLNPYFSNSQTVTFNFPFLFI</sequence>
<protein>
    <submittedName>
        <fullName evidence="2">RNF217</fullName>
        <ecNumber evidence="2">2.3.2.31</ecNumber>
    </submittedName>
</protein>